<name>A0A0F3PGH0_RICRH</name>
<dbReference type="EMBL" id="LAOC01000001">
    <property type="protein sequence ID" value="KJV79006.1"/>
    <property type="molecule type" value="Genomic_DNA"/>
</dbReference>
<gene>
    <name evidence="1" type="ORF">RMAECT_1373</name>
</gene>
<protein>
    <submittedName>
        <fullName evidence="1">Uncharacterized protein</fullName>
    </submittedName>
</protein>
<sequence length="39" mass="5053">MIYLEKESDNHPLPRWEYEETLEYYLKTRKNYEESLDYY</sequence>
<dbReference type="PATRIC" id="fig|1359199.3.peg.1356"/>
<evidence type="ECO:0000313" key="1">
    <source>
        <dbReference type="EMBL" id="KJV79006.1"/>
    </source>
</evidence>
<evidence type="ECO:0000313" key="2">
    <source>
        <dbReference type="Proteomes" id="UP000033591"/>
    </source>
</evidence>
<accession>A0A0F3PGH0</accession>
<dbReference type="AlphaFoldDB" id="A0A0F3PGH0"/>
<comment type="caution">
    <text evidence="1">The sequence shown here is derived from an EMBL/GenBank/DDBJ whole genome shotgun (WGS) entry which is preliminary data.</text>
</comment>
<proteinExistence type="predicted"/>
<reference evidence="1 2" key="1">
    <citation type="submission" date="2015-01" db="EMBL/GenBank/DDBJ databases">
        <title>Genome Sequencing of Rickettsiales.</title>
        <authorList>
            <person name="Daugherty S.C."/>
            <person name="Su Q."/>
            <person name="Abolude K."/>
            <person name="Beier-Sexton M."/>
            <person name="Carlyon J.A."/>
            <person name="Carter R."/>
            <person name="Day N.P."/>
            <person name="Dumler S.J."/>
            <person name="Dyachenko V."/>
            <person name="Godinez A."/>
            <person name="Kurtti T.J."/>
            <person name="Lichay M."/>
            <person name="Mullins K.E."/>
            <person name="Ott S."/>
            <person name="Pappas-Brown V."/>
            <person name="Paris D.H."/>
            <person name="Patel P."/>
            <person name="Richards A.L."/>
            <person name="Sadzewicz L."/>
            <person name="Sears K."/>
            <person name="Seidman D."/>
            <person name="Sengamalay N."/>
            <person name="Stenos J."/>
            <person name="Tallon L.J."/>
            <person name="Vincent G."/>
            <person name="Fraser C.M."/>
            <person name="Munderloh U."/>
            <person name="Dunning-Hotopp J.C."/>
        </authorList>
    </citation>
    <scope>NUCLEOTIDE SEQUENCE [LARGE SCALE GENOMIC DNA]</scope>
    <source>
        <strain evidence="1 2">Ect</strain>
    </source>
</reference>
<dbReference type="Proteomes" id="UP000033591">
    <property type="component" value="Unassembled WGS sequence"/>
</dbReference>
<organism evidence="1 2">
    <name type="scientific">Rickettsia rhipicephali str. Ect</name>
    <dbReference type="NCBI Taxonomy" id="1359199"/>
    <lineage>
        <taxon>Bacteria</taxon>
        <taxon>Pseudomonadati</taxon>
        <taxon>Pseudomonadota</taxon>
        <taxon>Alphaproteobacteria</taxon>
        <taxon>Rickettsiales</taxon>
        <taxon>Rickettsiaceae</taxon>
        <taxon>Rickettsieae</taxon>
        <taxon>Rickettsia</taxon>
        <taxon>spotted fever group</taxon>
    </lineage>
</organism>